<dbReference type="SMART" id="SM00387">
    <property type="entry name" value="HATPase_c"/>
    <property type="match status" value="1"/>
</dbReference>
<evidence type="ECO:0000256" key="3">
    <source>
        <dbReference type="ARBA" id="ARBA00012438"/>
    </source>
</evidence>
<dbReference type="InterPro" id="IPR000014">
    <property type="entry name" value="PAS"/>
</dbReference>
<protein>
    <recommendedName>
        <fullName evidence="3">histidine kinase</fullName>
        <ecNumber evidence="3">2.7.13.3</ecNumber>
    </recommendedName>
</protein>
<proteinExistence type="predicted"/>
<organism evidence="15 16">
    <name type="scientific">Anaerotignum neopropionicum</name>
    <dbReference type="NCBI Taxonomy" id="36847"/>
    <lineage>
        <taxon>Bacteria</taxon>
        <taxon>Bacillati</taxon>
        <taxon>Bacillota</taxon>
        <taxon>Clostridia</taxon>
        <taxon>Lachnospirales</taxon>
        <taxon>Anaerotignaceae</taxon>
        <taxon>Anaerotignum</taxon>
    </lineage>
</organism>
<dbReference type="InterPro" id="IPR035965">
    <property type="entry name" value="PAS-like_dom_sf"/>
</dbReference>
<evidence type="ECO:0000256" key="8">
    <source>
        <dbReference type="ARBA" id="ARBA00022777"/>
    </source>
</evidence>
<evidence type="ECO:0000256" key="4">
    <source>
        <dbReference type="ARBA" id="ARBA00022475"/>
    </source>
</evidence>
<dbReference type="CDD" id="cd00075">
    <property type="entry name" value="HATPase"/>
    <property type="match status" value="1"/>
</dbReference>
<dbReference type="EC" id="2.7.13.3" evidence="3"/>
<evidence type="ECO:0000256" key="10">
    <source>
        <dbReference type="ARBA" id="ARBA00023012"/>
    </source>
</evidence>
<dbReference type="Pfam" id="PF00512">
    <property type="entry name" value="HisKA"/>
    <property type="match status" value="1"/>
</dbReference>
<gene>
    <name evidence="15" type="primary">phoR_5</name>
    <name evidence="15" type="ORF">CLNEO_18080</name>
</gene>
<sequence length="551" mass="62235">MTRRIFWAIFGVAMVMMLAAIGLVFGMMNAYFSAERRDNLRSQAVFIGAGIQASGFEYLERMPISSERITWIDEDGMVLFDNKANPEKMDNHRAREEVVAAFENGEGFGGRYSKTLSEKTVYYALKLENNTVVRISELTISPVALFFTMTQPLAFILALAIFFSIFLALKTAKKITKPINDIDLEQPELAVVYDELTPLLRRIAVQNKQIYWQMRELKCQKQEFDTITSNMQEGLLVLDAQGDVLSYNIGAMQLMGIETSRAQANVFQLNRSEGFRRSVESALAGVHREETIQIDGKICKIFANPVFQEDTLEGAILLLFDITEQEERERLRREFTANVSHELKTPLTSISGFAEIMKNGMVQGEDVPRFAGKIYDEAQRLIQMIQDIIKLSKLDEKQSIMEKEAVDLEVLVQETVKRLEPIAQKKGITISVVTQPAVFTGVKQVLQEMLYNLCDNAIRYNYENGKVTISMENKEKEIVITVSDSGMGIAPANQSRVFERFYRANESRSKETEGTGLGLSIVKHGAMLHDAKINLTSELGKGTKMKLVFPK</sequence>
<dbReference type="EMBL" id="LRVM01000005">
    <property type="protein sequence ID" value="KXL52786.1"/>
    <property type="molecule type" value="Genomic_DNA"/>
</dbReference>
<feature type="transmembrane region" description="Helical" evidence="12">
    <location>
        <begin position="143"/>
        <end position="169"/>
    </location>
</feature>
<dbReference type="RefSeq" id="WP_066087746.1">
    <property type="nucleotide sequence ID" value="NZ_LRVM01000005.1"/>
</dbReference>
<keyword evidence="12" id="KW-0812">Transmembrane</keyword>
<dbReference type="InterPro" id="IPR036890">
    <property type="entry name" value="HATPase_C_sf"/>
</dbReference>
<dbReference type="InterPro" id="IPR050351">
    <property type="entry name" value="BphY/WalK/GraS-like"/>
</dbReference>
<evidence type="ECO:0000256" key="1">
    <source>
        <dbReference type="ARBA" id="ARBA00000085"/>
    </source>
</evidence>
<evidence type="ECO:0000256" key="9">
    <source>
        <dbReference type="ARBA" id="ARBA00022840"/>
    </source>
</evidence>
<reference evidence="15 16" key="1">
    <citation type="submission" date="2016-01" db="EMBL/GenBank/DDBJ databases">
        <title>Genome sequence of Clostridium neopropionicum X4, DSM-3847.</title>
        <authorList>
            <person name="Poehlein A."/>
            <person name="Beck M.H."/>
            <person name="Bengelsdorf F.R."/>
            <person name="Daniel R."/>
            <person name="Duerre P."/>
        </authorList>
    </citation>
    <scope>NUCLEOTIDE SEQUENCE [LARGE SCALE GENOMIC DNA]</scope>
    <source>
        <strain evidence="15 16">DSM-3847</strain>
    </source>
</reference>
<dbReference type="InterPro" id="IPR003594">
    <property type="entry name" value="HATPase_dom"/>
</dbReference>
<comment type="caution">
    <text evidence="15">The sequence shown here is derived from an EMBL/GenBank/DDBJ whole genome shotgun (WGS) entry which is preliminary data.</text>
</comment>
<comment type="subcellular location">
    <subcellularLocation>
        <location evidence="2">Cell membrane</location>
    </subcellularLocation>
</comment>
<dbReference type="GO" id="GO:0005524">
    <property type="term" value="F:ATP binding"/>
    <property type="evidence" value="ECO:0007669"/>
    <property type="project" value="UniProtKB-KW"/>
</dbReference>
<comment type="catalytic activity">
    <reaction evidence="1">
        <text>ATP + protein L-histidine = ADP + protein N-phospho-L-histidine.</text>
        <dbReference type="EC" id="2.7.13.3"/>
    </reaction>
</comment>
<dbReference type="PATRIC" id="fig|36847.3.peg.2127"/>
<dbReference type="SUPFAM" id="SSF55785">
    <property type="entry name" value="PYP-like sensor domain (PAS domain)"/>
    <property type="match status" value="1"/>
</dbReference>
<evidence type="ECO:0000256" key="12">
    <source>
        <dbReference type="SAM" id="Phobius"/>
    </source>
</evidence>
<dbReference type="CDD" id="cd00082">
    <property type="entry name" value="HisKA"/>
    <property type="match status" value="1"/>
</dbReference>
<evidence type="ECO:0000259" key="13">
    <source>
        <dbReference type="PROSITE" id="PS50109"/>
    </source>
</evidence>
<feature type="transmembrane region" description="Helical" evidence="12">
    <location>
        <begin position="6"/>
        <end position="32"/>
    </location>
</feature>
<evidence type="ECO:0000256" key="2">
    <source>
        <dbReference type="ARBA" id="ARBA00004236"/>
    </source>
</evidence>
<evidence type="ECO:0000313" key="16">
    <source>
        <dbReference type="Proteomes" id="UP000070539"/>
    </source>
</evidence>
<evidence type="ECO:0000256" key="5">
    <source>
        <dbReference type="ARBA" id="ARBA00022553"/>
    </source>
</evidence>
<dbReference type="AlphaFoldDB" id="A0A136WE42"/>
<evidence type="ECO:0000256" key="11">
    <source>
        <dbReference type="ARBA" id="ARBA00023136"/>
    </source>
</evidence>
<dbReference type="GO" id="GO:0005886">
    <property type="term" value="C:plasma membrane"/>
    <property type="evidence" value="ECO:0007669"/>
    <property type="project" value="UniProtKB-SubCell"/>
</dbReference>
<dbReference type="Gene3D" id="3.30.450.20">
    <property type="entry name" value="PAS domain"/>
    <property type="match status" value="1"/>
</dbReference>
<keyword evidence="11 12" id="KW-0472">Membrane</keyword>
<dbReference type="Pfam" id="PF02518">
    <property type="entry name" value="HATPase_c"/>
    <property type="match status" value="1"/>
</dbReference>
<dbReference type="FunFam" id="1.10.287.130:FF:000008">
    <property type="entry name" value="Two-component sensor histidine kinase"/>
    <property type="match status" value="1"/>
</dbReference>
<name>A0A136WE42_9FIRM</name>
<feature type="domain" description="Histidine kinase" evidence="13">
    <location>
        <begin position="338"/>
        <end position="551"/>
    </location>
</feature>
<keyword evidence="4" id="KW-1003">Cell membrane</keyword>
<dbReference type="InterPro" id="IPR003661">
    <property type="entry name" value="HisK_dim/P_dom"/>
</dbReference>
<dbReference type="SUPFAM" id="SSF55874">
    <property type="entry name" value="ATPase domain of HSP90 chaperone/DNA topoisomerase II/histidine kinase"/>
    <property type="match status" value="1"/>
</dbReference>
<dbReference type="Proteomes" id="UP000070539">
    <property type="component" value="Unassembled WGS sequence"/>
</dbReference>
<keyword evidence="7" id="KW-0547">Nucleotide-binding</keyword>
<dbReference type="PANTHER" id="PTHR45453">
    <property type="entry name" value="PHOSPHATE REGULON SENSOR PROTEIN PHOR"/>
    <property type="match status" value="1"/>
</dbReference>
<dbReference type="SUPFAM" id="SSF47384">
    <property type="entry name" value="Homodimeric domain of signal transducing histidine kinase"/>
    <property type="match status" value="1"/>
</dbReference>
<dbReference type="InterPro" id="IPR036097">
    <property type="entry name" value="HisK_dim/P_sf"/>
</dbReference>
<dbReference type="PROSITE" id="PS50109">
    <property type="entry name" value="HIS_KIN"/>
    <property type="match status" value="1"/>
</dbReference>
<dbReference type="GO" id="GO:0004721">
    <property type="term" value="F:phosphoprotein phosphatase activity"/>
    <property type="evidence" value="ECO:0007669"/>
    <property type="project" value="TreeGrafter"/>
</dbReference>
<evidence type="ECO:0000313" key="15">
    <source>
        <dbReference type="EMBL" id="KXL52786.1"/>
    </source>
</evidence>
<keyword evidence="16" id="KW-1185">Reference proteome</keyword>
<dbReference type="PANTHER" id="PTHR45453:SF1">
    <property type="entry name" value="PHOSPHATE REGULON SENSOR PROTEIN PHOR"/>
    <property type="match status" value="1"/>
</dbReference>
<dbReference type="Gene3D" id="1.10.287.130">
    <property type="match status" value="1"/>
</dbReference>
<dbReference type="Gene3D" id="3.30.565.10">
    <property type="entry name" value="Histidine kinase-like ATPase, C-terminal domain"/>
    <property type="match status" value="1"/>
</dbReference>
<keyword evidence="9" id="KW-0067">ATP-binding</keyword>
<evidence type="ECO:0000256" key="6">
    <source>
        <dbReference type="ARBA" id="ARBA00022679"/>
    </source>
</evidence>
<dbReference type="SMART" id="SM00388">
    <property type="entry name" value="HisKA"/>
    <property type="match status" value="1"/>
</dbReference>
<accession>A0A136WE42</accession>
<dbReference type="PROSITE" id="PS50112">
    <property type="entry name" value="PAS"/>
    <property type="match status" value="1"/>
</dbReference>
<dbReference type="InterPro" id="IPR005467">
    <property type="entry name" value="His_kinase_dom"/>
</dbReference>
<dbReference type="InterPro" id="IPR004358">
    <property type="entry name" value="Sig_transdc_His_kin-like_C"/>
</dbReference>
<keyword evidence="12" id="KW-1133">Transmembrane helix</keyword>
<keyword evidence="10" id="KW-0902">Two-component regulatory system</keyword>
<evidence type="ECO:0000256" key="7">
    <source>
        <dbReference type="ARBA" id="ARBA00022741"/>
    </source>
</evidence>
<dbReference type="OrthoDB" id="9813151at2"/>
<keyword evidence="5" id="KW-0597">Phosphoprotein</keyword>
<feature type="domain" description="PAS" evidence="14">
    <location>
        <begin position="220"/>
        <end position="258"/>
    </location>
</feature>
<evidence type="ECO:0000259" key="14">
    <source>
        <dbReference type="PROSITE" id="PS50112"/>
    </source>
</evidence>
<dbReference type="STRING" id="36847.CLNEO_18080"/>
<keyword evidence="8" id="KW-0418">Kinase</keyword>
<dbReference type="PRINTS" id="PR00344">
    <property type="entry name" value="BCTRLSENSOR"/>
</dbReference>
<dbReference type="GO" id="GO:0000155">
    <property type="term" value="F:phosphorelay sensor kinase activity"/>
    <property type="evidence" value="ECO:0007669"/>
    <property type="project" value="InterPro"/>
</dbReference>
<dbReference type="FunFam" id="3.30.565.10:FF:000006">
    <property type="entry name" value="Sensor histidine kinase WalK"/>
    <property type="match status" value="1"/>
</dbReference>
<dbReference type="GO" id="GO:0016036">
    <property type="term" value="P:cellular response to phosphate starvation"/>
    <property type="evidence" value="ECO:0007669"/>
    <property type="project" value="TreeGrafter"/>
</dbReference>
<keyword evidence="6 15" id="KW-0808">Transferase</keyword>